<organism evidence="2">
    <name type="scientific">uncultured Quadrisphaera sp</name>
    <dbReference type="NCBI Taxonomy" id="904978"/>
    <lineage>
        <taxon>Bacteria</taxon>
        <taxon>Bacillati</taxon>
        <taxon>Actinomycetota</taxon>
        <taxon>Actinomycetes</taxon>
        <taxon>Kineosporiales</taxon>
        <taxon>Kineosporiaceae</taxon>
        <taxon>Quadrisphaera</taxon>
        <taxon>environmental samples</taxon>
    </lineage>
</organism>
<name>A0A6J4PHP0_9ACTN</name>
<feature type="compositionally biased region" description="Low complexity" evidence="1">
    <location>
        <begin position="66"/>
        <end position="84"/>
    </location>
</feature>
<feature type="non-terminal residue" evidence="2">
    <location>
        <position position="373"/>
    </location>
</feature>
<gene>
    <name evidence="2" type="ORF">AVDCRST_MAG35-1739</name>
</gene>
<feature type="region of interest" description="Disordered" evidence="1">
    <location>
        <begin position="1"/>
        <end position="168"/>
    </location>
</feature>
<dbReference type="AlphaFoldDB" id="A0A6J4PHP0"/>
<feature type="non-terminal residue" evidence="2">
    <location>
        <position position="1"/>
    </location>
</feature>
<feature type="compositionally biased region" description="Basic residues" evidence="1">
    <location>
        <begin position="93"/>
        <end position="115"/>
    </location>
</feature>
<proteinExistence type="predicted"/>
<feature type="compositionally biased region" description="Basic residues" evidence="1">
    <location>
        <begin position="274"/>
        <end position="283"/>
    </location>
</feature>
<evidence type="ECO:0000256" key="1">
    <source>
        <dbReference type="SAM" id="MobiDB-lite"/>
    </source>
</evidence>
<dbReference type="EC" id="2.3.3.5" evidence="2"/>
<feature type="compositionally biased region" description="Basic and acidic residues" evidence="1">
    <location>
        <begin position="308"/>
        <end position="326"/>
    </location>
</feature>
<reference evidence="2" key="1">
    <citation type="submission" date="2020-02" db="EMBL/GenBank/DDBJ databases">
        <authorList>
            <person name="Meier V. D."/>
        </authorList>
    </citation>
    <scope>NUCLEOTIDE SEQUENCE</scope>
    <source>
        <strain evidence="2">AVDCRST_MAG35</strain>
    </source>
</reference>
<keyword evidence="2" id="KW-0808">Transferase</keyword>
<sequence>AQGPGGSGRRHHRDLGGGAGDELADLPGPPRPGAGRAVQHRGRRAPALARRAAGRGGAGRVRGPRARPAGVAAVAGRGARAAAGHLPPDGRAAHRGQRARRAGPRRGRPVARARAGRLGGAVRGAADGGGRRRPPPPGAAPDRPGPGPGVRGELLRDGHGRGARAGGAARLRGLPGALRRALLQRLDVHRTGDRLDPGRRALRGHRGGRGAARPAARRGQRGRDGDDARGRRSRAGRRLAARGPRGQAEGHGLRAPGLQGRRLPGAHDEGGPGRPRRGGRRRAAVAGDVRRARAGDGRGEGHPPQPRLPDRARVPPDGLRDGDVHPVLRAQPRGRVDGARDGAAGGQRPDPPAEPLHRPGAAPGPGVVPPAGL</sequence>
<feature type="compositionally biased region" description="Gly residues" evidence="1">
    <location>
        <begin position="117"/>
        <end position="128"/>
    </location>
</feature>
<accession>A0A6J4PHP0</accession>
<feature type="compositionally biased region" description="Basic and acidic residues" evidence="1">
    <location>
        <begin position="288"/>
        <end position="301"/>
    </location>
</feature>
<keyword evidence="2" id="KW-0012">Acyltransferase</keyword>
<feature type="region of interest" description="Disordered" evidence="1">
    <location>
        <begin position="192"/>
        <end position="373"/>
    </location>
</feature>
<evidence type="ECO:0000313" key="2">
    <source>
        <dbReference type="EMBL" id="CAA9416566.1"/>
    </source>
</evidence>
<feature type="compositionally biased region" description="Basic and acidic residues" evidence="1">
    <location>
        <begin position="221"/>
        <end position="230"/>
    </location>
</feature>
<protein>
    <submittedName>
        <fullName evidence="2">2-methylcitrate synthase</fullName>
        <ecNumber evidence="2">2.3.3.5</ecNumber>
    </submittedName>
</protein>
<dbReference type="EMBL" id="CADCUY010000359">
    <property type="protein sequence ID" value="CAA9416566.1"/>
    <property type="molecule type" value="Genomic_DNA"/>
</dbReference>
<dbReference type="GO" id="GO:0050440">
    <property type="term" value="F:2-methylcitrate synthase activity"/>
    <property type="evidence" value="ECO:0007669"/>
    <property type="project" value="UniProtKB-EC"/>
</dbReference>
<feature type="compositionally biased region" description="Basic residues" evidence="1">
    <location>
        <begin position="231"/>
        <end position="240"/>
    </location>
</feature>
<feature type="compositionally biased region" description="Pro residues" evidence="1">
    <location>
        <begin position="135"/>
        <end position="147"/>
    </location>
</feature>